<evidence type="ECO:0000313" key="2">
    <source>
        <dbReference type="EMBL" id="KAK8843909.1"/>
    </source>
</evidence>
<dbReference type="InterPro" id="IPR016024">
    <property type="entry name" value="ARM-type_fold"/>
</dbReference>
<name>A0ABR2HBX5_9EUKA</name>
<organism evidence="2 3">
    <name type="scientific">Tritrichomonas musculus</name>
    <dbReference type="NCBI Taxonomy" id="1915356"/>
    <lineage>
        <taxon>Eukaryota</taxon>
        <taxon>Metamonada</taxon>
        <taxon>Parabasalia</taxon>
        <taxon>Tritrichomonadida</taxon>
        <taxon>Tritrichomonadidae</taxon>
        <taxon>Tritrichomonas</taxon>
    </lineage>
</organism>
<evidence type="ECO:0000256" key="1">
    <source>
        <dbReference type="SAM" id="MobiDB-lite"/>
    </source>
</evidence>
<dbReference type="EMBL" id="JAPFFF010000034">
    <property type="protein sequence ID" value="KAK8843909.1"/>
    <property type="molecule type" value="Genomic_DNA"/>
</dbReference>
<feature type="region of interest" description="Disordered" evidence="1">
    <location>
        <begin position="1"/>
        <end position="21"/>
    </location>
</feature>
<protein>
    <recommendedName>
        <fullName evidence="4">Telomere length regulation protein conserved domain-containing protein</fullName>
    </recommendedName>
</protein>
<reference evidence="2 3" key="1">
    <citation type="submission" date="2024-04" db="EMBL/GenBank/DDBJ databases">
        <title>Tritrichomonas musculus Genome.</title>
        <authorList>
            <person name="Alves-Ferreira E."/>
            <person name="Grigg M."/>
            <person name="Lorenzi H."/>
            <person name="Galac M."/>
        </authorList>
    </citation>
    <scope>NUCLEOTIDE SEQUENCE [LARGE SCALE GENOMIC DNA]</scope>
    <source>
        <strain evidence="2 3">EAF2021</strain>
    </source>
</reference>
<dbReference type="SUPFAM" id="SSF48371">
    <property type="entry name" value="ARM repeat"/>
    <property type="match status" value="1"/>
</dbReference>
<dbReference type="Proteomes" id="UP001470230">
    <property type="component" value="Unassembled WGS sequence"/>
</dbReference>
<sequence>MKSTAHIDDVSPEDPKKDVEVKGDKQVVNILPLSKDDVNRSAILDDDNKLSDSSSSFRSINQEFERYSAYRLESILSPFAAKASKPEEFDEKLYMKALEIFNGKGECEHSIAKGLIAIENPPYNTEILIRDIAYVIDNFPENSPYFDKCFFKEMLIPPFDYRDDPSLEYCKALSCYVAGRFILSINGKEPLSLPKDLRDNFYFVISAKMGRPTLDPAIRGILRELLIQGIMHCEMPALRRVKEMRTLFIERVLVPQPSDQVKKTILSAFAVVGEGYKPIFEDEQVVEYARGVLVNSLTGIRNSEMLMKHWNVLVNCLIKQIESGEVDKETIQDISESVQRLLSDGEYTEYVQKTLQILEQLCKV</sequence>
<gene>
    <name evidence="2" type="ORF">M9Y10_024992</name>
</gene>
<evidence type="ECO:0000313" key="3">
    <source>
        <dbReference type="Proteomes" id="UP001470230"/>
    </source>
</evidence>
<accession>A0ABR2HBX5</accession>
<proteinExistence type="predicted"/>
<evidence type="ECO:0008006" key="4">
    <source>
        <dbReference type="Google" id="ProtNLM"/>
    </source>
</evidence>
<comment type="caution">
    <text evidence="2">The sequence shown here is derived from an EMBL/GenBank/DDBJ whole genome shotgun (WGS) entry which is preliminary data.</text>
</comment>
<keyword evidence="3" id="KW-1185">Reference proteome</keyword>